<dbReference type="Gene3D" id="2.60.120.650">
    <property type="entry name" value="Cupin"/>
    <property type="match status" value="1"/>
</dbReference>
<accession>A0A420DM70</accession>
<dbReference type="PANTHER" id="PTHR12461">
    <property type="entry name" value="HYPOXIA-INDUCIBLE FACTOR 1 ALPHA INHIBITOR-RELATED"/>
    <property type="match status" value="1"/>
</dbReference>
<dbReference type="Proteomes" id="UP000284892">
    <property type="component" value="Unassembled WGS sequence"/>
</dbReference>
<dbReference type="InterPro" id="IPR041667">
    <property type="entry name" value="Cupin_8"/>
</dbReference>
<name>A0A420DM70_9FLAO</name>
<dbReference type="OrthoDB" id="2942327at2"/>
<evidence type="ECO:0000313" key="3">
    <source>
        <dbReference type="Proteomes" id="UP000284892"/>
    </source>
</evidence>
<dbReference type="RefSeq" id="WP_120200617.1">
    <property type="nucleotide sequence ID" value="NZ_RAQJ01000002.1"/>
</dbReference>
<dbReference type="PANTHER" id="PTHR12461:SF105">
    <property type="entry name" value="HYPOXIA-INDUCIBLE FACTOR 1-ALPHA INHIBITOR"/>
    <property type="match status" value="1"/>
</dbReference>
<dbReference type="PROSITE" id="PS51184">
    <property type="entry name" value="JMJC"/>
    <property type="match status" value="1"/>
</dbReference>
<organism evidence="2 3">
    <name type="scientific">Ichthyenterobacterium magnum</name>
    <dbReference type="NCBI Taxonomy" id="1230530"/>
    <lineage>
        <taxon>Bacteria</taxon>
        <taxon>Pseudomonadati</taxon>
        <taxon>Bacteroidota</taxon>
        <taxon>Flavobacteriia</taxon>
        <taxon>Flavobacteriales</taxon>
        <taxon>Flavobacteriaceae</taxon>
        <taxon>Ichthyenterobacterium</taxon>
    </lineage>
</organism>
<proteinExistence type="predicted"/>
<evidence type="ECO:0000259" key="1">
    <source>
        <dbReference type="PROSITE" id="PS51184"/>
    </source>
</evidence>
<dbReference type="InterPro" id="IPR003347">
    <property type="entry name" value="JmjC_dom"/>
</dbReference>
<dbReference type="SMART" id="SM00558">
    <property type="entry name" value="JmjC"/>
    <property type="match status" value="1"/>
</dbReference>
<dbReference type="SUPFAM" id="SSF51197">
    <property type="entry name" value="Clavaminate synthase-like"/>
    <property type="match status" value="1"/>
</dbReference>
<feature type="domain" description="JmjC" evidence="1">
    <location>
        <begin position="107"/>
        <end position="264"/>
    </location>
</feature>
<keyword evidence="3" id="KW-1185">Reference proteome</keyword>
<comment type="caution">
    <text evidence="2">The sequence shown here is derived from an EMBL/GenBank/DDBJ whole genome shotgun (WGS) entry which is preliminary data.</text>
</comment>
<dbReference type="Pfam" id="PF13621">
    <property type="entry name" value="Cupin_8"/>
    <property type="match status" value="1"/>
</dbReference>
<sequence>MLESILKRTQSLINKPLQKVDEIETISHNDFYKKHIKKNKPVKITQMMNHWEATKLWSLDYFETIGENKETYTYKGNIRQSDTNWQFGAFKDYLNEIRNSDKSKTETYLGNMSIAKIFPELLQHVDFSLISNNTIRNSTSLWIGPPGTITGWHTDRLANNILALIEGQKLVFLVSPKENKKMYPSDKYEPGSRLSSVNMEDFNETKHSKFKDANVLYTVINPNEMLFIPQTWWHCVYGLSISISSNNFGFTPIDNIKMKCSELTKRILHSAGVYGKNCVCHYYDDNGKRQKR</sequence>
<dbReference type="AlphaFoldDB" id="A0A420DM70"/>
<gene>
    <name evidence="2" type="ORF">BXY80_1487</name>
</gene>
<evidence type="ECO:0000313" key="2">
    <source>
        <dbReference type="EMBL" id="RKE95300.1"/>
    </source>
</evidence>
<dbReference type="EMBL" id="RAQJ01000002">
    <property type="protein sequence ID" value="RKE95300.1"/>
    <property type="molecule type" value="Genomic_DNA"/>
</dbReference>
<protein>
    <submittedName>
        <fullName evidence="2">Cupin-like domain-containing protein</fullName>
    </submittedName>
</protein>
<reference evidence="2 3" key="1">
    <citation type="submission" date="2018-09" db="EMBL/GenBank/DDBJ databases">
        <title>Genomic Encyclopedia of Archaeal and Bacterial Type Strains, Phase II (KMG-II): from individual species to whole genera.</title>
        <authorList>
            <person name="Goeker M."/>
        </authorList>
    </citation>
    <scope>NUCLEOTIDE SEQUENCE [LARGE SCALE GENOMIC DNA]</scope>
    <source>
        <strain evidence="2 3">DSM 26283</strain>
    </source>
</reference>